<dbReference type="GO" id="GO:0004407">
    <property type="term" value="F:histone deacetylase activity"/>
    <property type="evidence" value="ECO:0007669"/>
    <property type="project" value="TreeGrafter"/>
</dbReference>
<protein>
    <submittedName>
        <fullName evidence="3">Acetoin utilization deacetylase AcuC</fullName>
    </submittedName>
</protein>
<dbReference type="EMBL" id="FOBF01000027">
    <property type="protein sequence ID" value="SEN48797.1"/>
    <property type="molecule type" value="Genomic_DNA"/>
</dbReference>
<dbReference type="InterPro" id="IPR037138">
    <property type="entry name" value="His_deacetylse_dom_sf"/>
</dbReference>
<dbReference type="Proteomes" id="UP000198953">
    <property type="component" value="Unassembled WGS sequence"/>
</dbReference>
<organism evidence="3 4">
    <name type="scientific">Nonomuraea pusilla</name>
    <dbReference type="NCBI Taxonomy" id="46177"/>
    <lineage>
        <taxon>Bacteria</taxon>
        <taxon>Bacillati</taxon>
        <taxon>Actinomycetota</taxon>
        <taxon>Actinomycetes</taxon>
        <taxon>Streptosporangiales</taxon>
        <taxon>Streptosporangiaceae</taxon>
        <taxon>Nonomuraea</taxon>
    </lineage>
</organism>
<keyword evidence="4" id="KW-1185">Reference proteome</keyword>
<dbReference type="Gene3D" id="3.40.800.20">
    <property type="entry name" value="Histone deacetylase domain"/>
    <property type="match status" value="1"/>
</dbReference>
<dbReference type="PANTHER" id="PTHR10625:SF31">
    <property type="entry name" value="HISTONE DEACETYLASE DOMAIN-CONTAINING PROTEIN"/>
    <property type="match status" value="1"/>
</dbReference>
<dbReference type="OrthoDB" id="9808367at2"/>
<dbReference type="GO" id="GO:0040029">
    <property type="term" value="P:epigenetic regulation of gene expression"/>
    <property type="evidence" value="ECO:0007669"/>
    <property type="project" value="TreeGrafter"/>
</dbReference>
<dbReference type="PRINTS" id="PR01270">
    <property type="entry name" value="HDASUPER"/>
</dbReference>
<comment type="similarity">
    <text evidence="1">Belongs to the histone deacetylase family.</text>
</comment>
<dbReference type="PANTHER" id="PTHR10625">
    <property type="entry name" value="HISTONE DEACETYLASE HDAC1-RELATED"/>
    <property type="match status" value="1"/>
</dbReference>
<feature type="domain" description="Histone deacetylase" evidence="2">
    <location>
        <begin position="50"/>
        <end position="312"/>
    </location>
</feature>
<proteinExistence type="inferred from homology"/>
<dbReference type="AlphaFoldDB" id="A0A1H8GZ72"/>
<evidence type="ECO:0000313" key="4">
    <source>
        <dbReference type="Proteomes" id="UP000198953"/>
    </source>
</evidence>
<dbReference type="InterPro" id="IPR023801">
    <property type="entry name" value="His_deacetylse_dom"/>
</dbReference>
<dbReference type="GO" id="GO:0005737">
    <property type="term" value="C:cytoplasm"/>
    <property type="evidence" value="ECO:0007669"/>
    <property type="project" value="TreeGrafter"/>
</dbReference>
<dbReference type="STRING" id="46177.SAMN05660976_07687"/>
<evidence type="ECO:0000313" key="3">
    <source>
        <dbReference type="EMBL" id="SEN48797.1"/>
    </source>
</evidence>
<sequence length="381" mass="40075">MSAPGPAWYSHELCFWHDPGPGSGYVPVGPGIEPLRQFAVDPDLRRAEGLVKASGVMDRFTAVTPAPASDEDLLLVHVPEHVERVEAASAAGAGDAGVYAHVNYHSAQAARLAAGACAQAAVAVLDGRFDRAYCLVRPPGHHAEPDRAMALCLYNNVAIAARAAQRHGARRVLILDWDVHHGNGIQRVFYEDPDVLYISLHQDGLFPAASGGVLETGAGAGAGATLNVPLPPGSGHAAYLAVIDRVVEPAARAFGPELILVAAGVDAGGHDPMGRMMCTSRTLHAMTSTMCRLAGELTDGRIVFCHEGGYSAWYQPMLVLGTASAIAGLPAPHDPFLHSLEHLPGQRLQPHQNRVIEHLRTRHPLLAGQLSAAGPGPGGDH</sequence>
<dbReference type="InterPro" id="IPR000286">
    <property type="entry name" value="HDACs"/>
</dbReference>
<name>A0A1H8GZ72_9ACTN</name>
<reference evidence="3 4" key="1">
    <citation type="submission" date="2016-10" db="EMBL/GenBank/DDBJ databases">
        <authorList>
            <person name="de Groot N.N."/>
        </authorList>
    </citation>
    <scope>NUCLEOTIDE SEQUENCE [LARGE SCALE GENOMIC DNA]</scope>
    <source>
        <strain evidence="3 4">DSM 43357</strain>
    </source>
</reference>
<evidence type="ECO:0000256" key="1">
    <source>
        <dbReference type="ARBA" id="ARBA00005947"/>
    </source>
</evidence>
<dbReference type="InterPro" id="IPR023696">
    <property type="entry name" value="Ureohydrolase_dom_sf"/>
</dbReference>
<dbReference type="Pfam" id="PF00850">
    <property type="entry name" value="Hist_deacetyl"/>
    <property type="match status" value="1"/>
</dbReference>
<accession>A0A1H8GZ72</accession>
<dbReference type="RefSeq" id="WP_055510265.1">
    <property type="nucleotide sequence ID" value="NZ_BBZG01000007.1"/>
</dbReference>
<gene>
    <name evidence="3" type="ORF">SAMN05660976_07687</name>
</gene>
<dbReference type="SUPFAM" id="SSF52768">
    <property type="entry name" value="Arginase/deacetylase"/>
    <property type="match status" value="1"/>
</dbReference>
<evidence type="ECO:0000259" key="2">
    <source>
        <dbReference type="Pfam" id="PF00850"/>
    </source>
</evidence>